<dbReference type="Proteomes" id="UP000027219">
    <property type="component" value="Unassembled WGS sequence"/>
</dbReference>
<evidence type="ECO:0000313" key="4">
    <source>
        <dbReference type="Proteomes" id="UP000027219"/>
    </source>
</evidence>
<gene>
    <name evidence="3" type="ORF">VFDL14_11375</name>
</gene>
<protein>
    <submittedName>
        <fullName evidence="3">Short-chain dehydrogenase</fullName>
    </submittedName>
</protein>
<evidence type="ECO:0000313" key="3">
    <source>
        <dbReference type="EMBL" id="KDN26479.1"/>
    </source>
</evidence>
<dbReference type="EMBL" id="JFFR01000033">
    <property type="protein sequence ID" value="KDN26479.1"/>
    <property type="molecule type" value="Genomic_DNA"/>
</dbReference>
<reference evidence="3 4" key="1">
    <citation type="submission" date="2014-02" db="EMBL/GenBank/DDBJ databases">
        <title>Vibrio fortis Dalian14 Genome Sequencing.</title>
        <authorList>
            <person name="Wang Y."/>
            <person name="Song L."/>
            <person name="Liu G."/>
            <person name="Ding J."/>
        </authorList>
    </citation>
    <scope>NUCLEOTIDE SEQUENCE [LARGE SCALE GENOMIC DNA]</scope>
    <source>
        <strain evidence="3 4">Dalian14</strain>
    </source>
</reference>
<dbReference type="Gene3D" id="3.40.50.720">
    <property type="entry name" value="NAD(P)-binding Rossmann-like Domain"/>
    <property type="match status" value="1"/>
</dbReference>
<comment type="caution">
    <text evidence="3">The sequence shown here is derived from an EMBL/GenBank/DDBJ whole genome shotgun (WGS) entry which is preliminary data.</text>
</comment>
<dbReference type="PANTHER" id="PTHR24320:SF148">
    <property type="entry name" value="NAD(P)-BINDING ROSSMANN-FOLD SUPERFAMILY PROTEIN"/>
    <property type="match status" value="1"/>
</dbReference>
<comment type="similarity">
    <text evidence="1">Belongs to the short-chain dehydrogenases/reductases (SDR) family.</text>
</comment>
<dbReference type="RefSeq" id="WP_032553777.1">
    <property type="nucleotide sequence ID" value="NZ_JFFR01000033.1"/>
</dbReference>
<dbReference type="AlphaFoldDB" id="A0A066UQP3"/>
<proteinExistence type="inferred from homology"/>
<evidence type="ECO:0000256" key="1">
    <source>
        <dbReference type="ARBA" id="ARBA00006484"/>
    </source>
</evidence>
<sequence length="313" mass="33539">MNSITSVLITGANAGLGFEAARQLAQQSGIKKIYLGCRNQQKANEAKRKLVEATGKDLFEILLLDVSESYSVQQAVSQMKSPVDAVILNAGGTGGRTPHQLTEDGVTTIFAANVLGHVVLVEELVKKQLVTSTVLYAGSETARGVPRMGVAKPELKDTSVQEFSSIADGSKFGSNADPLDVYGTIKLTGTLWMSSMARQHPHLRFVTISPGGTTGTNGMDDLPLLKKVFFKYVGGTVMPLFGMMHSVEKGAKRYLEGLFNPSFESGRFYASRAGSPTGPVIDQVTLEPLFNNSSAQDNAYQAIQQFLTAKTPA</sequence>
<dbReference type="GO" id="GO:0016491">
    <property type="term" value="F:oxidoreductase activity"/>
    <property type="evidence" value="ECO:0007669"/>
    <property type="project" value="UniProtKB-KW"/>
</dbReference>
<dbReference type="STRING" id="212667.VFDL14_11375"/>
<dbReference type="SUPFAM" id="SSF51735">
    <property type="entry name" value="NAD(P)-binding Rossmann-fold domains"/>
    <property type="match status" value="1"/>
</dbReference>
<dbReference type="PANTHER" id="PTHR24320">
    <property type="entry name" value="RETINOL DEHYDROGENASE"/>
    <property type="match status" value="1"/>
</dbReference>
<name>A0A066UQP3_9VIBR</name>
<evidence type="ECO:0000256" key="2">
    <source>
        <dbReference type="ARBA" id="ARBA00023002"/>
    </source>
</evidence>
<keyword evidence="2" id="KW-0560">Oxidoreductase</keyword>
<dbReference type="OrthoDB" id="109589at2"/>
<accession>A0A066UQP3</accession>
<dbReference type="InterPro" id="IPR036291">
    <property type="entry name" value="NAD(P)-bd_dom_sf"/>
</dbReference>
<dbReference type="InterPro" id="IPR002347">
    <property type="entry name" value="SDR_fam"/>
</dbReference>
<dbReference type="Pfam" id="PF00106">
    <property type="entry name" value="adh_short"/>
    <property type="match status" value="1"/>
</dbReference>
<organism evidence="3 4">
    <name type="scientific">Vibrio fortis</name>
    <dbReference type="NCBI Taxonomy" id="212667"/>
    <lineage>
        <taxon>Bacteria</taxon>
        <taxon>Pseudomonadati</taxon>
        <taxon>Pseudomonadota</taxon>
        <taxon>Gammaproteobacteria</taxon>
        <taxon>Vibrionales</taxon>
        <taxon>Vibrionaceae</taxon>
        <taxon>Vibrio</taxon>
    </lineage>
</organism>
<keyword evidence="4" id="KW-1185">Reference proteome</keyword>